<comment type="caution">
    <text evidence="2">The sequence shown here is derived from an EMBL/GenBank/DDBJ whole genome shotgun (WGS) entry which is preliminary data.</text>
</comment>
<keyword evidence="1" id="KW-0812">Transmembrane</keyword>
<evidence type="ECO:0000313" key="2">
    <source>
        <dbReference type="EMBL" id="PJF37273.1"/>
    </source>
</evidence>
<proteinExistence type="predicted"/>
<gene>
    <name evidence="2" type="ORF">CUN49_01060</name>
</gene>
<reference evidence="2 3" key="1">
    <citation type="submission" date="2017-11" db="EMBL/GenBank/DDBJ databases">
        <title>Evolution of Phototrophy in the Chloroflexi Phylum Driven by Horizontal Gene Transfer.</title>
        <authorList>
            <person name="Ward L.M."/>
            <person name="Hemp J."/>
            <person name="Shih P.M."/>
            <person name="Mcglynn S.E."/>
            <person name="Fischer W."/>
        </authorList>
    </citation>
    <scope>NUCLEOTIDE SEQUENCE [LARGE SCALE GENOMIC DNA]</scope>
    <source>
        <strain evidence="2">JP3_13</strain>
    </source>
</reference>
<accession>A0A2M8PI96</accession>
<dbReference type="EMBL" id="PGTM01000007">
    <property type="protein sequence ID" value="PJF37273.1"/>
    <property type="molecule type" value="Genomic_DNA"/>
</dbReference>
<keyword evidence="1" id="KW-1133">Transmembrane helix</keyword>
<organism evidence="2 3">
    <name type="scientific">Candidatus Thermofonsia Clade 1 bacterium</name>
    <dbReference type="NCBI Taxonomy" id="2364210"/>
    <lineage>
        <taxon>Bacteria</taxon>
        <taxon>Bacillati</taxon>
        <taxon>Chloroflexota</taxon>
        <taxon>Candidatus Thermofontia</taxon>
        <taxon>Candidatus Thermofonsia Clade 1</taxon>
    </lineage>
</organism>
<evidence type="ECO:0008006" key="4">
    <source>
        <dbReference type="Google" id="ProtNLM"/>
    </source>
</evidence>
<evidence type="ECO:0000256" key="1">
    <source>
        <dbReference type="SAM" id="Phobius"/>
    </source>
</evidence>
<dbReference type="Pfam" id="PF04977">
    <property type="entry name" value="DivIC"/>
    <property type="match status" value="1"/>
</dbReference>
<name>A0A2M8PI96_9CHLR</name>
<dbReference type="InterPro" id="IPR007060">
    <property type="entry name" value="FtsL/DivIC"/>
</dbReference>
<feature type="transmembrane region" description="Helical" evidence="1">
    <location>
        <begin position="20"/>
        <end position="40"/>
    </location>
</feature>
<evidence type="ECO:0000313" key="3">
    <source>
        <dbReference type="Proteomes" id="UP000229681"/>
    </source>
</evidence>
<dbReference type="AlphaFoldDB" id="A0A2M8PI96"/>
<keyword evidence="1" id="KW-0472">Membrane</keyword>
<sequence>MSEPPSLPKSASKPRSTPRPISNMQIVFGAILAISLLLAINFSGRIAAGRQISAQRQELLYSIETLQARATALRTELDFYSSDAFIEEWARREGKMIKAGEVLVVPVPPLTTPTPVRTPTPLPAIVARGQSAPSNFELWWQLFFDSPPPR</sequence>
<protein>
    <recommendedName>
        <fullName evidence="4">Septum formation initiator</fullName>
    </recommendedName>
</protein>
<dbReference type="Proteomes" id="UP000229681">
    <property type="component" value="Unassembled WGS sequence"/>
</dbReference>